<dbReference type="InterPro" id="IPR039426">
    <property type="entry name" value="TonB-dep_rcpt-like"/>
</dbReference>
<accession>A0ABU3QYN1</accession>
<protein>
    <submittedName>
        <fullName evidence="16">TonB-dependent receptor</fullName>
    </submittedName>
</protein>
<evidence type="ECO:0000256" key="3">
    <source>
        <dbReference type="ARBA" id="ARBA00022452"/>
    </source>
</evidence>
<keyword evidence="9 11" id="KW-0472">Membrane</keyword>
<keyword evidence="13" id="KW-0732">Signal</keyword>
<feature type="signal peptide" evidence="13">
    <location>
        <begin position="1"/>
        <end position="27"/>
    </location>
</feature>
<keyword evidence="8 12" id="KW-0798">TonB box</keyword>
<dbReference type="Proteomes" id="UP001257914">
    <property type="component" value="Unassembled WGS sequence"/>
</dbReference>
<dbReference type="EMBL" id="JAWCUA010000003">
    <property type="protein sequence ID" value="MDU0112543.1"/>
    <property type="molecule type" value="Genomic_DNA"/>
</dbReference>
<evidence type="ECO:0000256" key="12">
    <source>
        <dbReference type="RuleBase" id="RU003357"/>
    </source>
</evidence>
<keyword evidence="5 11" id="KW-0812">Transmembrane</keyword>
<feature type="domain" description="TonB-dependent receptor-like beta-barrel" evidence="14">
    <location>
        <begin position="302"/>
        <end position="768"/>
    </location>
</feature>
<evidence type="ECO:0000256" key="11">
    <source>
        <dbReference type="PROSITE-ProRule" id="PRU01360"/>
    </source>
</evidence>
<name>A0ABU3QYN1_9GAMM</name>
<evidence type="ECO:0000256" key="8">
    <source>
        <dbReference type="ARBA" id="ARBA00023077"/>
    </source>
</evidence>
<gene>
    <name evidence="16" type="ORF">RT723_05900</name>
</gene>
<keyword evidence="2 11" id="KW-0813">Transport</keyword>
<evidence type="ECO:0000259" key="15">
    <source>
        <dbReference type="Pfam" id="PF07715"/>
    </source>
</evidence>
<evidence type="ECO:0000256" key="2">
    <source>
        <dbReference type="ARBA" id="ARBA00022448"/>
    </source>
</evidence>
<keyword evidence="6" id="KW-0408">Iron</keyword>
<evidence type="ECO:0000313" key="17">
    <source>
        <dbReference type="Proteomes" id="UP001257914"/>
    </source>
</evidence>
<comment type="subcellular location">
    <subcellularLocation>
        <location evidence="1 11">Cell outer membrane</location>
        <topology evidence="1 11">Multi-pass membrane protein</topology>
    </subcellularLocation>
</comment>
<feature type="domain" description="TonB-dependent receptor plug" evidence="15">
    <location>
        <begin position="54"/>
        <end position="167"/>
    </location>
</feature>
<evidence type="ECO:0000256" key="10">
    <source>
        <dbReference type="ARBA" id="ARBA00023237"/>
    </source>
</evidence>
<dbReference type="Pfam" id="PF00593">
    <property type="entry name" value="TonB_dep_Rec_b-barrel"/>
    <property type="match status" value="1"/>
</dbReference>
<organism evidence="16 17">
    <name type="scientific">Psychrosphaera aquimarina</name>
    <dbReference type="NCBI Taxonomy" id="2044854"/>
    <lineage>
        <taxon>Bacteria</taxon>
        <taxon>Pseudomonadati</taxon>
        <taxon>Pseudomonadota</taxon>
        <taxon>Gammaproteobacteria</taxon>
        <taxon>Alteromonadales</taxon>
        <taxon>Pseudoalteromonadaceae</taxon>
        <taxon>Psychrosphaera</taxon>
    </lineage>
</organism>
<dbReference type="InterPro" id="IPR000531">
    <property type="entry name" value="Beta-barrel_TonB"/>
</dbReference>
<keyword evidence="3 11" id="KW-1134">Transmembrane beta strand</keyword>
<dbReference type="PROSITE" id="PS52016">
    <property type="entry name" value="TONB_DEPENDENT_REC_3"/>
    <property type="match status" value="1"/>
</dbReference>
<dbReference type="PANTHER" id="PTHR32552:SF81">
    <property type="entry name" value="TONB-DEPENDENT OUTER MEMBRANE RECEPTOR"/>
    <property type="match status" value="1"/>
</dbReference>
<keyword evidence="7" id="KW-0406">Ion transport</keyword>
<dbReference type="Gene3D" id="2.40.170.20">
    <property type="entry name" value="TonB-dependent receptor, beta-barrel domain"/>
    <property type="match status" value="2"/>
</dbReference>
<evidence type="ECO:0000256" key="9">
    <source>
        <dbReference type="ARBA" id="ARBA00023136"/>
    </source>
</evidence>
<dbReference type="SUPFAM" id="SSF56935">
    <property type="entry name" value="Porins"/>
    <property type="match status" value="1"/>
</dbReference>
<dbReference type="PANTHER" id="PTHR32552">
    <property type="entry name" value="FERRICHROME IRON RECEPTOR-RELATED"/>
    <property type="match status" value="1"/>
</dbReference>
<keyword evidence="4" id="KW-0410">Iron transport</keyword>
<keyword evidence="10 11" id="KW-0998">Cell outer membrane</keyword>
<keyword evidence="16" id="KW-0675">Receptor</keyword>
<dbReference type="Pfam" id="PF07715">
    <property type="entry name" value="Plug"/>
    <property type="match status" value="1"/>
</dbReference>
<dbReference type="RefSeq" id="WP_315946255.1">
    <property type="nucleotide sequence ID" value="NZ_JAWCUA010000003.1"/>
</dbReference>
<dbReference type="InterPro" id="IPR012910">
    <property type="entry name" value="Plug_dom"/>
</dbReference>
<evidence type="ECO:0000256" key="7">
    <source>
        <dbReference type="ARBA" id="ARBA00023065"/>
    </source>
</evidence>
<evidence type="ECO:0000256" key="13">
    <source>
        <dbReference type="SAM" id="SignalP"/>
    </source>
</evidence>
<evidence type="ECO:0000256" key="1">
    <source>
        <dbReference type="ARBA" id="ARBA00004571"/>
    </source>
</evidence>
<evidence type="ECO:0000256" key="5">
    <source>
        <dbReference type="ARBA" id="ARBA00022692"/>
    </source>
</evidence>
<keyword evidence="17" id="KW-1185">Reference proteome</keyword>
<evidence type="ECO:0000313" key="16">
    <source>
        <dbReference type="EMBL" id="MDU0112543.1"/>
    </source>
</evidence>
<evidence type="ECO:0000259" key="14">
    <source>
        <dbReference type="Pfam" id="PF00593"/>
    </source>
</evidence>
<comment type="similarity">
    <text evidence="11 12">Belongs to the TonB-dependent receptor family.</text>
</comment>
<feature type="chain" id="PRO_5046511239" evidence="13">
    <location>
        <begin position="28"/>
        <end position="816"/>
    </location>
</feature>
<reference evidence="16 17" key="1">
    <citation type="submission" date="2023-10" db="EMBL/GenBank/DDBJ databases">
        <title>Psychrosphaera aquimaarina strain SW33 isolated from seawater.</title>
        <authorList>
            <person name="Bayburt H."/>
            <person name="Kim J.M."/>
            <person name="Choi B.J."/>
            <person name="Jeon C.O."/>
        </authorList>
    </citation>
    <scope>NUCLEOTIDE SEQUENCE [LARGE SCALE GENOMIC DNA]</scope>
    <source>
        <strain evidence="16 17">KCTC 52743</strain>
    </source>
</reference>
<proteinExistence type="inferred from homology"/>
<sequence length="816" mass="89464">MKNATFKKSVITSAVSTALLMSFSTLAAEQAESKVEKGDIERIKVTATHRKVSQEELPFNISSVLGSDIEEQNITDSSELLRNVAGITIVDKGHRNGGTANNMIVRGINVESGVSGADVGQSTVPTVSTYVDSTPIFANFLLKDIERVEVLRGPQGTLYGSGALGGTVRYVMNKPDPLLTEGSIKLDLSQTDGSDGSNMTFDAMYNMPITDKSAVRFVVGKMDNDGIIDMPNLYQLDDEGVPLVSADDGSCKSASSSALSASELVNNGACYHAMKDVDSVDITYVKAAYGIEISDGLQLTLTHHYQTDEVGGRRAVTRGADYNGNVYGDYENGSTLLEPSERDVSLTSLEVEADFGFATLTSNTSSYDHQGSGWRDNTSLWVSGGRDWYNAWYTGNPRPASHVEAGFEDKALVQEFRLMSNEDSNSKIEWIAGVYYMDQERITTNLSHLRGLEYYGVADGGRWWVGAPTDKDLTYIRQEKFEDMAVYGELTYKVSDDFRATVGARWFDNTLKNNTAIDAYYGQAREIESVPFPTQEESDVLMKLNLSYDINDNTMVYATYSEGFRRGGSNAIPTDGPFAELNPESVETYGKDTVKNYELGVKGFARGLTYSADVYMVKWDNPQLNTGTAWWAFFMAQNGIAAETSGLELESSVALTDDVTMRVGYAFTKAELTDDLIQPQSLAVTAEAGQQLPGVAEHVFSLNLSHSTEIMYGIDMTSRLSGYYQSESTNTVVPTSTIYDEFDGFSIWNASVNFIKGDWGVSIYIKNLGNEEGVTGSYPDSYLSTDTGVFENFYGNNQKDFIARPQTMGASVSYLF</sequence>
<evidence type="ECO:0000256" key="4">
    <source>
        <dbReference type="ARBA" id="ARBA00022496"/>
    </source>
</evidence>
<evidence type="ECO:0000256" key="6">
    <source>
        <dbReference type="ARBA" id="ARBA00023004"/>
    </source>
</evidence>
<comment type="caution">
    <text evidence="16">The sequence shown here is derived from an EMBL/GenBank/DDBJ whole genome shotgun (WGS) entry which is preliminary data.</text>
</comment>
<dbReference type="InterPro" id="IPR036942">
    <property type="entry name" value="Beta-barrel_TonB_sf"/>
</dbReference>